<dbReference type="Gene3D" id="2.60.40.10">
    <property type="entry name" value="Immunoglobulins"/>
    <property type="match status" value="2"/>
</dbReference>
<dbReference type="PANTHER" id="PTHR32282">
    <property type="entry name" value="BINDING PROTEIN TRANSPEPTIDASE, PUTATIVE-RELATED"/>
    <property type="match status" value="1"/>
</dbReference>
<dbReference type="InterPro" id="IPR001460">
    <property type="entry name" value="PCN-bd_Tpept"/>
</dbReference>
<dbReference type="PANTHER" id="PTHR32282:SF33">
    <property type="entry name" value="PEPTIDOGLYCAN GLYCOSYLTRANSFERASE"/>
    <property type="match status" value="1"/>
</dbReference>
<gene>
    <name evidence="12" type="ORF">JFN88_18865</name>
</gene>
<evidence type="ECO:0000256" key="2">
    <source>
        <dbReference type="ARBA" id="ARBA00022670"/>
    </source>
</evidence>
<feature type="domain" description="Fibronectin type-III" evidence="11">
    <location>
        <begin position="963"/>
        <end position="1049"/>
    </location>
</feature>
<dbReference type="SUPFAM" id="SSF53955">
    <property type="entry name" value="Lysozyme-like"/>
    <property type="match status" value="1"/>
</dbReference>
<proteinExistence type="predicted"/>
<keyword evidence="5" id="KW-0378">Hydrolase</keyword>
<evidence type="ECO:0000259" key="11">
    <source>
        <dbReference type="PROSITE" id="PS50853"/>
    </source>
</evidence>
<evidence type="ECO:0000256" key="6">
    <source>
        <dbReference type="ARBA" id="ARBA00023268"/>
    </source>
</evidence>
<keyword evidence="10" id="KW-0472">Membrane</keyword>
<reference evidence="12" key="1">
    <citation type="submission" date="2020-12" db="EMBL/GenBank/DDBJ databases">
        <authorList>
            <person name="Huq M.A."/>
        </authorList>
    </citation>
    <scope>NUCLEOTIDE SEQUENCE</scope>
    <source>
        <strain evidence="12">MAHUQ-46</strain>
    </source>
</reference>
<dbReference type="SUPFAM" id="SSF49265">
    <property type="entry name" value="Fibronectin type III"/>
    <property type="match status" value="1"/>
</dbReference>
<feature type="compositionally biased region" description="Polar residues" evidence="9">
    <location>
        <begin position="902"/>
        <end position="911"/>
    </location>
</feature>
<evidence type="ECO:0000256" key="7">
    <source>
        <dbReference type="ARBA" id="ARBA00034000"/>
    </source>
</evidence>
<keyword evidence="4" id="KW-0808">Transferase</keyword>
<evidence type="ECO:0000313" key="12">
    <source>
        <dbReference type="EMBL" id="MBJ6363267.1"/>
    </source>
</evidence>
<dbReference type="EMBL" id="JAELUP010000103">
    <property type="protein sequence ID" value="MBJ6363267.1"/>
    <property type="molecule type" value="Genomic_DNA"/>
</dbReference>
<dbReference type="InterPro" id="IPR023346">
    <property type="entry name" value="Lysozyme-like_dom_sf"/>
</dbReference>
<dbReference type="InterPro" id="IPR036950">
    <property type="entry name" value="PBP_transglycosylase"/>
</dbReference>
<evidence type="ECO:0000256" key="8">
    <source>
        <dbReference type="ARBA" id="ARBA00049902"/>
    </source>
</evidence>
<dbReference type="GO" id="GO:0008955">
    <property type="term" value="F:peptidoglycan glycosyltransferase activity"/>
    <property type="evidence" value="ECO:0007669"/>
    <property type="project" value="UniProtKB-EC"/>
</dbReference>
<dbReference type="AlphaFoldDB" id="A0A934MWL4"/>
<feature type="compositionally biased region" description="Low complexity" evidence="9">
    <location>
        <begin position="935"/>
        <end position="946"/>
    </location>
</feature>
<comment type="catalytic activity">
    <reaction evidence="7">
        <text>Preferential cleavage: (Ac)2-L-Lys-D-Ala-|-D-Ala. Also transpeptidation of peptidyl-alanyl moieties that are N-acyl substituents of D-alanine.</text>
        <dbReference type="EC" id="3.4.16.4"/>
    </reaction>
</comment>
<dbReference type="Gene3D" id="1.10.3810.10">
    <property type="entry name" value="Biosynthetic peptidoglycan transglycosylase-like"/>
    <property type="match status" value="1"/>
</dbReference>
<feature type="compositionally biased region" description="Basic and acidic residues" evidence="9">
    <location>
        <begin position="808"/>
        <end position="818"/>
    </location>
</feature>
<evidence type="ECO:0000256" key="9">
    <source>
        <dbReference type="SAM" id="MobiDB-lite"/>
    </source>
</evidence>
<dbReference type="GO" id="GO:0006508">
    <property type="term" value="P:proteolysis"/>
    <property type="evidence" value="ECO:0007669"/>
    <property type="project" value="UniProtKB-KW"/>
</dbReference>
<keyword evidence="10" id="KW-1133">Transmembrane helix</keyword>
<dbReference type="InterPro" id="IPR012338">
    <property type="entry name" value="Beta-lactam/transpept-like"/>
</dbReference>
<dbReference type="Pfam" id="PF00905">
    <property type="entry name" value="Transpeptidase"/>
    <property type="match status" value="1"/>
</dbReference>
<organism evidence="12 13">
    <name type="scientific">Paenibacillus roseus</name>
    <dbReference type="NCBI Taxonomy" id="2798579"/>
    <lineage>
        <taxon>Bacteria</taxon>
        <taxon>Bacillati</taxon>
        <taxon>Bacillota</taxon>
        <taxon>Bacilli</taxon>
        <taxon>Bacillales</taxon>
        <taxon>Paenibacillaceae</taxon>
        <taxon>Paenibacillus</taxon>
    </lineage>
</organism>
<dbReference type="GO" id="GO:0008658">
    <property type="term" value="F:penicillin binding"/>
    <property type="evidence" value="ECO:0007669"/>
    <property type="project" value="InterPro"/>
</dbReference>
<keyword evidence="13" id="KW-1185">Reference proteome</keyword>
<sequence>MNDDRQKPTSGRNGWLTFGLVMWITVKWLFIFGLTAGLFAGGAVTGYVASLVKEEPLRPRSVIEEKINENVITGFAYFSDGTPIGQLRTEEDRRLVEIDSVPKQVIDALLAVEDNNFESHKGVDLNGLGRAVKQKFLNEDTQTGGSTLTQQLARRVFLNLDVTDARKIKEIFLSLRMERYLTKPQILTAYLNKMPFGNGSNGYQVFGIKAASKGIFNITDLNQLNIAQSAYLAGLPQLPSVYSAFNGKGEFNEKGFNRAIERQKRVLARMLETGRITNAQYNEALKFEVKPSLAKPAKKAYSTYPYLMLETERKAAEVLLLQSRKDLTKEDLNKPENKALIEEARLQLLHGGYRVYTTIDRKAYSLMKNIAADKDNFTPDSAEKGVEQIAAMMINHKTGAILSMLEGRDFYLEQMNYATQMTRQPGSAMKPIAAYLPALDTGKIQPGGIIDDAPIVLKDGTKGFHIPKNANNRYDGLVTARDALNRSLNLPALKLFLDDVTIPKAWDFTKKLGITTIQESDYHASTGVIGGLAIGVSVEELTNAYGAIPNHGVFNDAYMIEKITDSSGKTVYEHKLQPQQVFSEQTAFLMTDMLRTVVSSPSGTGYRLTSWFKNYNKIPIAGKTGSTQNYADVWFMGFTPDITLGVWAGYEKQAHVLTKGGRDRARTIWAKIMNDVTDAKPEWFASDKFEQPDGIVKATVSGYSGKKPTQLTTAAGKLVTDWFNKEFLPKENDDAILTKAFIRYNGVNYLPQPETPKDFVQEQTVIVRKKPLDELMEEIQAAQAKMPESSRKPLSYYLPRDANNDAPSKVDPRKDDGKAPSAPTDVVATVAGSSVNISFKSSPEADVVGYRLYRSTDNPNGYQNSGSVLLSGEGTTFVSSMAGASRYNYYVTAVDVSGKESVPSSIVSTSGIIPDSPNEGTDEPANPGDNQPVNEPGTEPGDGTPPRNNSESGQHPDDQPAKAPSVPKGLHAEATDLGFRITWEANPSSDNVTTYNVYYSENGRGKFTKIGSTSQNRFEYVSPAGSGSFRITASNDYGESATSAVVKLN</sequence>
<dbReference type="PROSITE" id="PS50853">
    <property type="entry name" value="FN3"/>
    <property type="match status" value="2"/>
</dbReference>
<protein>
    <submittedName>
        <fullName evidence="12">Transglycosylase domain-containing protein</fullName>
    </submittedName>
</protein>
<evidence type="ECO:0000313" key="13">
    <source>
        <dbReference type="Proteomes" id="UP000640274"/>
    </source>
</evidence>
<feature type="region of interest" description="Disordered" evidence="9">
    <location>
        <begin position="782"/>
        <end position="823"/>
    </location>
</feature>
<evidence type="ECO:0000256" key="4">
    <source>
        <dbReference type="ARBA" id="ARBA00022679"/>
    </source>
</evidence>
<dbReference type="Gene3D" id="3.40.710.10">
    <property type="entry name" value="DD-peptidase/beta-lactamase superfamily"/>
    <property type="match status" value="1"/>
</dbReference>
<comment type="catalytic activity">
    <reaction evidence="8">
        <text>[GlcNAc-(1-&gt;4)-Mur2Ac(oyl-L-Ala-gamma-D-Glu-L-Lys-D-Ala-D-Ala)](n)-di-trans,octa-cis-undecaprenyl diphosphate + beta-D-GlcNAc-(1-&gt;4)-Mur2Ac(oyl-L-Ala-gamma-D-Glu-L-Lys-D-Ala-D-Ala)-di-trans,octa-cis-undecaprenyl diphosphate = [GlcNAc-(1-&gt;4)-Mur2Ac(oyl-L-Ala-gamma-D-Glu-L-Lys-D-Ala-D-Ala)](n+1)-di-trans,octa-cis-undecaprenyl diphosphate + di-trans,octa-cis-undecaprenyl diphosphate + H(+)</text>
        <dbReference type="Rhea" id="RHEA:23708"/>
        <dbReference type="Rhea" id="RHEA-COMP:9602"/>
        <dbReference type="Rhea" id="RHEA-COMP:9603"/>
        <dbReference type="ChEBI" id="CHEBI:15378"/>
        <dbReference type="ChEBI" id="CHEBI:58405"/>
        <dbReference type="ChEBI" id="CHEBI:60033"/>
        <dbReference type="ChEBI" id="CHEBI:78435"/>
        <dbReference type="EC" id="2.4.99.28"/>
    </reaction>
</comment>
<keyword evidence="3" id="KW-0328">Glycosyltransferase</keyword>
<dbReference type="CDD" id="cd00063">
    <property type="entry name" value="FN3"/>
    <property type="match status" value="1"/>
</dbReference>
<dbReference type="RefSeq" id="WP_199020823.1">
    <property type="nucleotide sequence ID" value="NZ_JAELUP010000103.1"/>
</dbReference>
<evidence type="ECO:0000256" key="10">
    <source>
        <dbReference type="SAM" id="Phobius"/>
    </source>
</evidence>
<evidence type="ECO:0000256" key="5">
    <source>
        <dbReference type="ARBA" id="ARBA00022801"/>
    </source>
</evidence>
<dbReference type="InterPro" id="IPR050396">
    <property type="entry name" value="Glycosyltr_51/Transpeptidase"/>
</dbReference>
<dbReference type="Proteomes" id="UP000640274">
    <property type="component" value="Unassembled WGS sequence"/>
</dbReference>
<name>A0A934MWL4_9BACL</name>
<feature type="domain" description="Fibronectin type-III" evidence="11">
    <location>
        <begin position="819"/>
        <end position="916"/>
    </location>
</feature>
<dbReference type="InterPro" id="IPR013783">
    <property type="entry name" value="Ig-like_fold"/>
</dbReference>
<evidence type="ECO:0000256" key="3">
    <source>
        <dbReference type="ARBA" id="ARBA00022676"/>
    </source>
</evidence>
<keyword evidence="2" id="KW-0645">Protease</keyword>
<dbReference type="InterPro" id="IPR003961">
    <property type="entry name" value="FN3_dom"/>
</dbReference>
<dbReference type="SUPFAM" id="SSF56601">
    <property type="entry name" value="beta-lactamase/transpeptidase-like"/>
    <property type="match status" value="1"/>
</dbReference>
<comment type="caution">
    <text evidence="12">The sequence shown here is derived from an EMBL/GenBank/DDBJ whole genome shotgun (WGS) entry which is preliminary data.</text>
</comment>
<dbReference type="InterPro" id="IPR036116">
    <property type="entry name" value="FN3_sf"/>
</dbReference>
<keyword evidence="10" id="KW-0812">Transmembrane</keyword>
<dbReference type="SMART" id="SM00060">
    <property type="entry name" value="FN3"/>
    <property type="match status" value="2"/>
</dbReference>
<accession>A0A934MWL4</accession>
<keyword evidence="1" id="KW-0121">Carboxypeptidase</keyword>
<dbReference type="Pfam" id="PF00912">
    <property type="entry name" value="Transgly"/>
    <property type="match status" value="1"/>
</dbReference>
<dbReference type="InterPro" id="IPR001264">
    <property type="entry name" value="Glyco_trans_51"/>
</dbReference>
<keyword evidence="6" id="KW-0511">Multifunctional enzyme</keyword>
<feature type="region of interest" description="Disordered" evidence="9">
    <location>
        <begin position="900"/>
        <end position="968"/>
    </location>
</feature>
<feature type="transmembrane region" description="Helical" evidence="10">
    <location>
        <begin position="20"/>
        <end position="49"/>
    </location>
</feature>
<dbReference type="GO" id="GO:0009002">
    <property type="term" value="F:serine-type D-Ala-D-Ala carboxypeptidase activity"/>
    <property type="evidence" value="ECO:0007669"/>
    <property type="project" value="UniProtKB-EC"/>
</dbReference>
<evidence type="ECO:0000256" key="1">
    <source>
        <dbReference type="ARBA" id="ARBA00022645"/>
    </source>
</evidence>